<reference evidence="2 3" key="1">
    <citation type="journal article" date="2016" name="Nat. Commun.">
        <title>Thousands of microbial genomes shed light on interconnected biogeochemical processes in an aquifer system.</title>
        <authorList>
            <person name="Anantharaman K."/>
            <person name="Brown C.T."/>
            <person name="Hug L.A."/>
            <person name="Sharon I."/>
            <person name="Castelle C.J."/>
            <person name="Probst A.J."/>
            <person name="Thomas B.C."/>
            <person name="Singh A."/>
            <person name="Wilkins M.J."/>
            <person name="Karaoz U."/>
            <person name="Brodie E.L."/>
            <person name="Williams K.H."/>
            <person name="Hubbard S.S."/>
            <person name="Banfield J.F."/>
        </authorList>
    </citation>
    <scope>NUCLEOTIDE SEQUENCE [LARGE SCALE GENOMIC DNA]</scope>
</reference>
<organism evidence="2 3">
    <name type="scientific">Candidatus Wildermuthbacteria bacterium RIFCSPHIGHO2_02_FULL_47_17</name>
    <dbReference type="NCBI Taxonomy" id="1802452"/>
    <lineage>
        <taxon>Bacteria</taxon>
        <taxon>Candidatus Wildermuthiibacteriota</taxon>
    </lineage>
</organism>
<dbReference type="EMBL" id="MHTX01000016">
    <property type="protein sequence ID" value="OHA68481.1"/>
    <property type="molecule type" value="Genomic_DNA"/>
</dbReference>
<evidence type="ECO:0000313" key="3">
    <source>
        <dbReference type="Proteomes" id="UP000179258"/>
    </source>
</evidence>
<evidence type="ECO:0000256" key="1">
    <source>
        <dbReference type="SAM" id="MobiDB-lite"/>
    </source>
</evidence>
<evidence type="ECO:0008006" key="4">
    <source>
        <dbReference type="Google" id="ProtNLM"/>
    </source>
</evidence>
<dbReference type="InterPro" id="IPR006698">
    <property type="entry name" value="UPF0229"/>
</dbReference>
<name>A0A1G2R8P8_9BACT</name>
<comment type="caution">
    <text evidence="2">The sequence shown here is derived from an EMBL/GenBank/DDBJ whole genome shotgun (WGS) entry which is preliminary data.</text>
</comment>
<accession>A0A1G2R8P8</accession>
<dbReference type="Pfam" id="PF04285">
    <property type="entry name" value="DUF444"/>
    <property type="match status" value="2"/>
</dbReference>
<gene>
    <name evidence="2" type="ORF">A3D59_00710</name>
</gene>
<dbReference type="PANTHER" id="PTHR30510">
    <property type="entry name" value="UPF0229 PROTEIN YEAH"/>
    <property type="match status" value="1"/>
</dbReference>
<sequence>MESLEDLLKRDAEREKDGFPKKIKFRRILTGSGKVGTVPFVEEDQLAHGEFEPKRIVQLGQFLDDDEDDNDDIGEGVGHGKGEVGDVIGEVPLPLGGGGGDGDDGGDGDQGPGAGEESADHAFEEEAYEIGRRLMEKLQLPNLKEKRKKVPIDEYTYDLDDRHRGSGQFLDKKATLRRVVKTNLILGRVDKDNLDTTKMVIGPQDLIYRVLSRERVWKSRAVVIFMRDYSGSMWGEPTEALVSQHLMIYAWLLFVYERLVIPRFIVHDTRAREVTAREYFGLASSGGTMIVSGYKEINKIVKGGGLDNDYNIYVFQGTDGDDFDDDGRETLPELEQILEYANRVGVTLFKHPYYTGKNIETSFEKYIKKGGILERKDVFRMHVMSNYNITEEQNIEALKVLIAQD</sequence>
<dbReference type="PANTHER" id="PTHR30510:SF2">
    <property type="entry name" value="UPF0229 PROTEIN YEAH"/>
    <property type="match status" value="1"/>
</dbReference>
<feature type="compositionally biased region" description="Acidic residues" evidence="1">
    <location>
        <begin position="64"/>
        <end position="74"/>
    </location>
</feature>
<proteinExistence type="predicted"/>
<protein>
    <recommendedName>
        <fullName evidence="4">DUF444 family protein</fullName>
    </recommendedName>
</protein>
<dbReference type="Proteomes" id="UP000179258">
    <property type="component" value="Unassembled WGS sequence"/>
</dbReference>
<feature type="region of interest" description="Disordered" evidence="1">
    <location>
        <begin position="64"/>
        <end position="120"/>
    </location>
</feature>
<dbReference type="AlphaFoldDB" id="A0A1G2R8P8"/>
<evidence type="ECO:0000313" key="2">
    <source>
        <dbReference type="EMBL" id="OHA68481.1"/>
    </source>
</evidence>